<feature type="non-terminal residue" evidence="1">
    <location>
        <position position="78"/>
    </location>
</feature>
<name>A0A7J7LXT0_9MAGN</name>
<comment type="caution">
    <text evidence="1">The sequence shown here is derived from an EMBL/GenBank/DDBJ whole genome shotgun (WGS) entry which is preliminary data.</text>
</comment>
<proteinExistence type="predicted"/>
<dbReference type="AlphaFoldDB" id="A0A7J7LXT0"/>
<evidence type="ECO:0000313" key="1">
    <source>
        <dbReference type="EMBL" id="KAF6147374.1"/>
    </source>
</evidence>
<accession>A0A7J7LXT0</accession>
<evidence type="ECO:0000313" key="2">
    <source>
        <dbReference type="Proteomes" id="UP000541444"/>
    </source>
</evidence>
<dbReference type="Proteomes" id="UP000541444">
    <property type="component" value="Unassembled WGS sequence"/>
</dbReference>
<organism evidence="1 2">
    <name type="scientific">Kingdonia uniflora</name>
    <dbReference type="NCBI Taxonomy" id="39325"/>
    <lineage>
        <taxon>Eukaryota</taxon>
        <taxon>Viridiplantae</taxon>
        <taxon>Streptophyta</taxon>
        <taxon>Embryophyta</taxon>
        <taxon>Tracheophyta</taxon>
        <taxon>Spermatophyta</taxon>
        <taxon>Magnoliopsida</taxon>
        <taxon>Ranunculales</taxon>
        <taxon>Circaeasteraceae</taxon>
        <taxon>Kingdonia</taxon>
    </lineage>
</organism>
<dbReference type="EMBL" id="JACGCM010001912">
    <property type="protein sequence ID" value="KAF6147374.1"/>
    <property type="molecule type" value="Genomic_DNA"/>
</dbReference>
<gene>
    <name evidence="1" type="ORF">GIB67_003272</name>
</gene>
<protein>
    <submittedName>
        <fullName evidence="1">Uncharacterized protein</fullName>
    </submittedName>
</protein>
<reference evidence="1 2" key="1">
    <citation type="journal article" date="2020" name="IScience">
        <title>Genome Sequencing of the Endangered Kingdonia uniflora (Circaeasteraceae, Ranunculales) Reveals Potential Mechanisms of Evolutionary Specialization.</title>
        <authorList>
            <person name="Sun Y."/>
            <person name="Deng T."/>
            <person name="Zhang A."/>
            <person name="Moore M.J."/>
            <person name="Landis J.B."/>
            <person name="Lin N."/>
            <person name="Zhang H."/>
            <person name="Zhang X."/>
            <person name="Huang J."/>
            <person name="Zhang X."/>
            <person name="Sun H."/>
            <person name="Wang H."/>
        </authorList>
    </citation>
    <scope>NUCLEOTIDE SEQUENCE [LARGE SCALE GENOMIC DNA]</scope>
    <source>
        <strain evidence="1">TB1705</strain>
        <tissue evidence="1">Leaf</tissue>
    </source>
</reference>
<sequence>MSTISIHHHIIFDDFDCPTYIRSLGYIIIRAIIKHNTTNFYKSLVEFFPLIQRVILLFIVHPHFHAFCQFLLIYLRPH</sequence>
<keyword evidence="2" id="KW-1185">Reference proteome</keyword>